<reference evidence="1 2" key="2">
    <citation type="submission" date="2010-03" db="EMBL/GenBank/DDBJ databases">
        <authorList>
            <person name="Pajon A."/>
        </authorList>
    </citation>
    <scope>NUCLEOTIDE SEQUENCE [LARGE SCALE GENOMIC DNA]</scope>
    <source>
        <strain evidence="1 2">SGP1</strain>
    </source>
</reference>
<gene>
    <name evidence="1" type="ORF">SY1_16050</name>
</gene>
<dbReference type="AlphaFoldDB" id="A0AB94IY04"/>
<dbReference type="Proteomes" id="UP000008957">
    <property type="component" value="Chromosome"/>
</dbReference>
<organism evidence="1 2">
    <name type="scientific">Fretibacterium fastidiosum</name>
    <dbReference type="NCBI Taxonomy" id="651822"/>
    <lineage>
        <taxon>Bacteria</taxon>
        <taxon>Thermotogati</taxon>
        <taxon>Synergistota</taxon>
        <taxon>Synergistia</taxon>
        <taxon>Synergistales</taxon>
        <taxon>Aminobacteriaceae</taxon>
        <taxon>Fretibacterium</taxon>
    </lineage>
</organism>
<evidence type="ECO:0008006" key="3">
    <source>
        <dbReference type="Google" id="ProtNLM"/>
    </source>
</evidence>
<protein>
    <recommendedName>
        <fullName evidence="3">Ada DNA repair metal-binding domain-containing protein</fullName>
    </recommendedName>
</protein>
<name>A0AB94IY04_9BACT</name>
<evidence type="ECO:0000313" key="2">
    <source>
        <dbReference type="Proteomes" id="UP000008957"/>
    </source>
</evidence>
<keyword evidence="2" id="KW-1185">Reference proteome</keyword>
<dbReference type="RefSeq" id="WP_015556736.1">
    <property type="nucleotide sequence ID" value="NC_021038.1"/>
</dbReference>
<proteinExistence type="predicted"/>
<sequence length="84" mass="9239">MKRVLSLGILAAFLLSLGATLVFQVSAEGEEYMVWIATSGKGKKYHEEDCRTLKKGKRSIPLSKAKAMGYEPCEVCNPGDGEDW</sequence>
<reference evidence="2" key="1">
    <citation type="submission" date="2010-03" db="EMBL/GenBank/DDBJ databases">
        <title>The genome sequence of Synergistetes sp. SGP1.</title>
        <authorList>
            <consortium name="metaHIT consortium -- http://www.metahit.eu/"/>
            <person name="Pajon A."/>
            <person name="Turner K."/>
            <person name="Parkhill J."/>
            <person name="Wade W."/>
            <person name="Vartoukian S."/>
        </authorList>
    </citation>
    <scope>NUCLEOTIDE SEQUENCE [LARGE SCALE GENOMIC DNA]</scope>
    <source>
        <strain evidence="2">SGP1</strain>
    </source>
</reference>
<accession>A0AB94IY04</accession>
<dbReference type="EMBL" id="FP929056">
    <property type="protein sequence ID" value="CBL28589.1"/>
    <property type="molecule type" value="Genomic_DNA"/>
</dbReference>
<evidence type="ECO:0000313" key="1">
    <source>
        <dbReference type="EMBL" id="CBL28589.1"/>
    </source>
</evidence>
<dbReference type="KEGG" id="sbr:SY1_16050"/>